<dbReference type="PANTHER" id="PTHR40763:SF5">
    <property type="entry name" value="MEMBRANE PROTEIN"/>
    <property type="match status" value="1"/>
</dbReference>
<protein>
    <submittedName>
        <fullName evidence="3">DUF5668 domain-containing protein</fullName>
    </submittedName>
</protein>
<feature type="transmembrane region" description="Helical" evidence="1">
    <location>
        <begin position="20"/>
        <end position="37"/>
    </location>
</feature>
<keyword evidence="1" id="KW-0812">Transmembrane</keyword>
<evidence type="ECO:0000313" key="3">
    <source>
        <dbReference type="EMBL" id="GAA3979911.1"/>
    </source>
</evidence>
<dbReference type="Pfam" id="PF22570">
    <property type="entry name" value="LiaF-TM"/>
    <property type="match status" value="1"/>
</dbReference>
<feature type="domain" description="LiaF transmembrane" evidence="2">
    <location>
        <begin position="19"/>
        <end position="111"/>
    </location>
</feature>
<feature type="transmembrane region" description="Helical" evidence="1">
    <location>
        <begin position="90"/>
        <end position="108"/>
    </location>
</feature>
<reference evidence="4" key="1">
    <citation type="journal article" date="2019" name="Int. J. Syst. Evol. Microbiol.">
        <title>The Global Catalogue of Microorganisms (GCM) 10K type strain sequencing project: providing services to taxonomists for standard genome sequencing and annotation.</title>
        <authorList>
            <consortium name="The Broad Institute Genomics Platform"/>
            <consortium name="The Broad Institute Genome Sequencing Center for Infectious Disease"/>
            <person name="Wu L."/>
            <person name="Ma J."/>
        </authorList>
    </citation>
    <scope>NUCLEOTIDE SEQUENCE [LARGE SCALE GENOMIC DNA]</scope>
    <source>
        <strain evidence="4">JCM 17338</strain>
    </source>
</reference>
<dbReference type="PANTHER" id="PTHR40763">
    <property type="entry name" value="MEMBRANE PROTEIN-RELATED"/>
    <property type="match status" value="1"/>
</dbReference>
<dbReference type="Proteomes" id="UP001501081">
    <property type="component" value="Unassembled WGS sequence"/>
</dbReference>
<dbReference type="EMBL" id="BAABAK010000019">
    <property type="protein sequence ID" value="GAA3979911.1"/>
    <property type="molecule type" value="Genomic_DNA"/>
</dbReference>
<evidence type="ECO:0000313" key="4">
    <source>
        <dbReference type="Proteomes" id="UP001501081"/>
    </source>
</evidence>
<gene>
    <name evidence="3" type="ORF">GCM10022246_34930</name>
</gene>
<evidence type="ECO:0000259" key="2">
    <source>
        <dbReference type="Pfam" id="PF22570"/>
    </source>
</evidence>
<accession>A0ABP7QBU9</accession>
<keyword evidence="1" id="KW-1133">Transmembrane helix</keyword>
<keyword evidence="4" id="KW-1185">Reference proteome</keyword>
<evidence type="ECO:0000256" key="1">
    <source>
        <dbReference type="SAM" id="Phobius"/>
    </source>
</evidence>
<proteinExistence type="predicted"/>
<dbReference type="RefSeq" id="WP_316761285.1">
    <property type="nucleotide sequence ID" value="NZ_BAABAK010000019.1"/>
</dbReference>
<name>A0ABP7QBU9_9SPHI</name>
<keyword evidence="1" id="KW-0472">Membrane</keyword>
<feature type="transmembrane region" description="Helical" evidence="1">
    <location>
        <begin position="66"/>
        <end position="84"/>
    </location>
</feature>
<organism evidence="3 4">
    <name type="scientific">Pedobacter ginsengiterrae</name>
    <dbReference type="NCBI Taxonomy" id="871696"/>
    <lineage>
        <taxon>Bacteria</taxon>
        <taxon>Pseudomonadati</taxon>
        <taxon>Bacteroidota</taxon>
        <taxon>Sphingobacteriia</taxon>
        <taxon>Sphingobacteriales</taxon>
        <taxon>Sphingobacteriaceae</taxon>
        <taxon>Pedobacter</taxon>
    </lineage>
</organism>
<dbReference type="InterPro" id="IPR054331">
    <property type="entry name" value="LiaF_TM"/>
</dbReference>
<sequence length="255" mass="27731">MENSNNNNVTNNRSGRMISGLVIVFIGLAFLLDNVGFDVPHWVFSWHTLLIVIGLFVGARRNFKGAGWLIMVLIGSYFTIDDITGLDFDASKYALGIGLVILGGYLIFKPKGDLRFRRRNRLADNFGSGTESTNPVQDKNANSQDFVEATAVFGGSNQIIYSKNLKGGDITVVFGGADVNLTQADFNDSATFDVTAVFGGVKLVVPQNWIIKANVTPIFGSIEDKRGHLIPTGEVQKTLIIDGTVMFGGIEIKSF</sequence>
<comment type="caution">
    <text evidence="3">The sequence shown here is derived from an EMBL/GenBank/DDBJ whole genome shotgun (WGS) entry which is preliminary data.</text>
</comment>
<feature type="transmembrane region" description="Helical" evidence="1">
    <location>
        <begin position="43"/>
        <end position="59"/>
    </location>
</feature>